<reference evidence="10" key="1">
    <citation type="journal article" date="2019" name="Int. J. Syst. Evol. Microbiol.">
        <title>The Global Catalogue of Microorganisms (GCM) 10K type strain sequencing project: providing services to taxonomists for standard genome sequencing and annotation.</title>
        <authorList>
            <consortium name="The Broad Institute Genomics Platform"/>
            <consortium name="The Broad Institute Genome Sequencing Center for Infectious Disease"/>
            <person name="Wu L."/>
            <person name="Ma J."/>
        </authorList>
    </citation>
    <scope>NUCLEOTIDE SEQUENCE [LARGE SCALE GENOMIC DNA]</scope>
    <source>
        <strain evidence="10">CCUG 63418</strain>
    </source>
</reference>
<feature type="transmembrane region" description="Helical" evidence="8">
    <location>
        <begin position="96"/>
        <end position="122"/>
    </location>
</feature>
<feature type="transmembrane region" description="Helical" evidence="8">
    <location>
        <begin position="218"/>
        <end position="242"/>
    </location>
</feature>
<feature type="transmembrane region" description="Helical" evidence="8">
    <location>
        <begin position="254"/>
        <end position="277"/>
    </location>
</feature>
<evidence type="ECO:0000313" key="10">
    <source>
        <dbReference type="Proteomes" id="UP001596958"/>
    </source>
</evidence>
<dbReference type="PANTHER" id="PTHR30354">
    <property type="entry name" value="GNT FAMILY GLUCONATE TRANSPORTER"/>
    <property type="match status" value="1"/>
</dbReference>
<comment type="similarity">
    <text evidence="7">Belongs to the GntP permease family.</text>
</comment>
<feature type="transmembrane region" description="Helical" evidence="8">
    <location>
        <begin position="336"/>
        <end position="365"/>
    </location>
</feature>
<evidence type="ECO:0000313" key="9">
    <source>
        <dbReference type="EMBL" id="MFD0750972.1"/>
    </source>
</evidence>
<keyword evidence="2" id="KW-0813">Transport</keyword>
<comment type="subcellular location">
    <subcellularLocation>
        <location evidence="1">Cell membrane</location>
        <topology evidence="1">Multi-pass membrane protein</topology>
    </subcellularLocation>
</comment>
<evidence type="ECO:0000256" key="6">
    <source>
        <dbReference type="ARBA" id="ARBA00023136"/>
    </source>
</evidence>
<feature type="transmembrane region" description="Helical" evidence="8">
    <location>
        <begin position="174"/>
        <end position="197"/>
    </location>
</feature>
<evidence type="ECO:0000256" key="3">
    <source>
        <dbReference type="ARBA" id="ARBA00022475"/>
    </source>
</evidence>
<evidence type="ECO:0000256" key="7">
    <source>
        <dbReference type="ARBA" id="ARBA00049663"/>
    </source>
</evidence>
<comment type="caution">
    <text evidence="9">The sequence shown here is derived from an EMBL/GenBank/DDBJ whole genome shotgun (WGS) entry which is preliminary data.</text>
</comment>
<evidence type="ECO:0000256" key="8">
    <source>
        <dbReference type="SAM" id="Phobius"/>
    </source>
</evidence>
<proteinExistence type="inferred from homology"/>
<evidence type="ECO:0000256" key="1">
    <source>
        <dbReference type="ARBA" id="ARBA00004651"/>
    </source>
</evidence>
<dbReference type="RefSeq" id="WP_377100719.1">
    <property type="nucleotide sequence ID" value="NZ_JBHTHU010000009.1"/>
</dbReference>
<feature type="transmembrane region" description="Helical" evidence="8">
    <location>
        <begin position="298"/>
        <end position="316"/>
    </location>
</feature>
<dbReference type="Proteomes" id="UP001596958">
    <property type="component" value="Unassembled WGS sequence"/>
</dbReference>
<keyword evidence="10" id="KW-1185">Reference proteome</keyword>
<feature type="transmembrane region" description="Helical" evidence="8">
    <location>
        <begin position="58"/>
        <end position="76"/>
    </location>
</feature>
<protein>
    <submittedName>
        <fullName evidence="9">Gluconate:H+ symporter</fullName>
    </submittedName>
</protein>
<feature type="transmembrane region" description="Helical" evidence="8">
    <location>
        <begin position="377"/>
        <end position="400"/>
    </location>
</feature>
<dbReference type="PANTHER" id="PTHR30354:SF22">
    <property type="entry name" value="HIGH-AFFINITY GLUCONATE TRANSPORTER"/>
    <property type="match status" value="1"/>
</dbReference>
<feature type="transmembrane region" description="Helical" evidence="8">
    <location>
        <begin position="412"/>
        <end position="436"/>
    </location>
</feature>
<keyword evidence="6 8" id="KW-0472">Membrane</keyword>
<dbReference type="InterPro" id="IPR003474">
    <property type="entry name" value="Glcn_transporter"/>
</dbReference>
<dbReference type="PIRSF" id="PIRSF002746">
    <property type="entry name" value="Gluconate_transporter"/>
    <property type="match status" value="1"/>
</dbReference>
<evidence type="ECO:0000256" key="5">
    <source>
        <dbReference type="ARBA" id="ARBA00022989"/>
    </source>
</evidence>
<dbReference type="Pfam" id="PF02447">
    <property type="entry name" value="GntP_permease"/>
    <property type="match status" value="1"/>
</dbReference>
<evidence type="ECO:0000256" key="2">
    <source>
        <dbReference type="ARBA" id="ARBA00022448"/>
    </source>
</evidence>
<feature type="transmembrane region" description="Helical" evidence="8">
    <location>
        <begin position="134"/>
        <end position="154"/>
    </location>
</feature>
<dbReference type="NCBIfam" id="TIGR00791">
    <property type="entry name" value="gntP"/>
    <property type="match status" value="1"/>
</dbReference>
<sequence>MLVFILILCIGTLIVLTTWAKMNVFLTFIIVSVMAALLLGMPLEMIPKTINKGIGDMLGSLVVVIVLGGMLGKLVGVSGAAQRIATSMRNAFGEKYITWAMSLTGLIVGIPLYYNVGFFLLIPIIFSVASRYKLPLVYIGIPMLTALSVMHGFLPPHPSPMALTVQFQADIAKVFLYGFIIAIPTIILAGPIFAKTLKGIKSNTSITFTAEDIPEERLPSLATSILSSLLPVLLIGVGSAAASFTAGNPGAQKIWHFIADPNIAMVGTILIATYTLGIRTGRTLKQVMDVYADAIKEISLILLIIGSAGILKQVFIDTGVSGQIADGLQQLNMPPLLLGWLIAAILRLCLGPATVAGLAAAGIVFPLMQQTHADPNLMVLSVGAGSLFCSHVNDTSFWVFKEYFGLDMKRTFLSWTMMESLVSVFGLIGVLILNMVI</sequence>
<evidence type="ECO:0000256" key="4">
    <source>
        <dbReference type="ARBA" id="ARBA00022692"/>
    </source>
</evidence>
<organism evidence="9 10">
    <name type="scientific">Mucilaginibacter calamicampi</name>
    <dbReference type="NCBI Taxonomy" id="1302352"/>
    <lineage>
        <taxon>Bacteria</taxon>
        <taxon>Pseudomonadati</taxon>
        <taxon>Bacteroidota</taxon>
        <taxon>Sphingobacteriia</taxon>
        <taxon>Sphingobacteriales</taxon>
        <taxon>Sphingobacteriaceae</taxon>
        <taxon>Mucilaginibacter</taxon>
    </lineage>
</organism>
<feature type="transmembrane region" description="Helical" evidence="8">
    <location>
        <begin position="27"/>
        <end position="46"/>
    </location>
</feature>
<keyword evidence="4 8" id="KW-0812">Transmembrane</keyword>
<keyword evidence="5 8" id="KW-1133">Transmembrane helix</keyword>
<keyword evidence="3" id="KW-1003">Cell membrane</keyword>
<dbReference type="EMBL" id="JBHTHU010000009">
    <property type="protein sequence ID" value="MFD0750972.1"/>
    <property type="molecule type" value="Genomic_DNA"/>
</dbReference>
<gene>
    <name evidence="9" type="ORF">ACFQZS_12525</name>
</gene>
<name>A0ABW2YZV5_9SPHI</name>
<accession>A0ABW2YZV5</accession>